<dbReference type="AlphaFoldDB" id="A0AAU7AVA7"/>
<dbReference type="InterPro" id="IPR025736">
    <property type="entry name" value="PucR_C-HTH_dom"/>
</dbReference>
<dbReference type="InterPro" id="IPR041522">
    <property type="entry name" value="CdaR_GGDEF"/>
</dbReference>
<dbReference type="InterPro" id="IPR051448">
    <property type="entry name" value="CdaR-like_regulators"/>
</dbReference>
<dbReference type="RefSeq" id="WP_354702133.1">
    <property type="nucleotide sequence ID" value="NZ_CP114014.1"/>
</dbReference>
<dbReference type="Pfam" id="PF14361">
    <property type="entry name" value="RsbRD_N"/>
    <property type="match status" value="1"/>
</dbReference>
<feature type="domain" description="CdaR GGDEF-like" evidence="4">
    <location>
        <begin position="172"/>
        <end position="279"/>
    </location>
</feature>
<name>A0AAU7AVA7_9ACTN</name>
<evidence type="ECO:0000259" key="3">
    <source>
        <dbReference type="Pfam" id="PF14361"/>
    </source>
</evidence>
<reference evidence="5" key="1">
    <citation type="submission" date="2022-12" db="EMBL/GenBank/DDBJ databases">
        <title>Paraconexibacter alkalitolerans sp. nov. and Baekduia alba sp. nov., isolated from soil and emended description of the genera Paraconexibacter (Chun et al., 2020) and Baekduia (An et al., 2020).</title>
        <authorList>
            <person name="Vieira S."/>
            <person name="Huber K.J."/>
            <person name="Geppert A."/>
            <person name="Wolf J."/>
            <person name="Neumann-Schaal M."/>
            <person name="Muesken M."/>
            <person name="Overmann J."/>
        </authorList>
    </citation>
    <scope>NUCLEOTIDE SEQUENCE</scope>
    <source>
        <strain evidence="5">AEG42_29</strain>
    </source>
</reference>
<accession>A0AAU7AVA7</accession>
<feature type="domain" description="RsbT co-antagonist protein RsbRD N-terminal" evidence="3">
    <location>
        <begin position="22"/>
        <end position="157"/>
    </location>
</feature>
<proteinExistence type="inferred from homology"/>
<dbReference type="KEGG" id="parq:DSM112329_02486"/>
<comment type="similarity">
    <text evidence="1">Belongs to the CdaR family.</text>
</comment>
<evidence type="ECO:0000259" key="2">
    <source>
        <dbReference type="Pfam" id="PF13556"/>
    </source>
</evidence>
<protein>
    <recommendedName>
        <fullName evidence="6">PucR family transcriptional regulator</fullName>
    </recommendedName>
</protein>
<dbReference type="Pfam" id="PF13556">
    <property type="entry name" value="HTH_30"/>
    <property type="match status" value="1"/>
</dbReference>
<organism evidence="5">
    <name type="scientific">Paraconexibacter sp. AEG42_29</name>
    <dbReference type="NCBI Taxonomy" id="2997339"/>
    <lineage>
        <taxon>Bacteria</taxon>
        <taxon>Bacillati</taxon>
        <taxon>Actinomycetota</taxon>
        <taxon>Thermoleophilia</taxon>
        <taxon>Solirubrobacterales</taxon>
        <taxon>Paraconexibacteraceae</taxon>
        <taxon>Paraconexibacter</taxon>
    </lineage>
</organism>
<dbReference type="PANTHER" id="PTHR33744">
    <property type="entry name" value="CARBOHYDRATE DIACID REGULATOR"/>
    <property type="match status" value="1"/>
</dbReference>
<evidence type="ECO:0000259" key="4">
    <source>
        <dbReference type="Pfam" id="PF17853"/>
    </source>
</evidence>
<dbReference type="Gene3D" id="1.10.10.2840">
    <property type="entry name" value="PucR C-terminal helix-turn-helix domain"/>
    <property type="match status" value="1"/>
</dbReference>
<evidence type="ECO:0008006" key="6">
    <source>
        <dbReference type="Google" id="ProtNLM"/>
    </source>
</evidence>
<feature type="domain" description="PucR C-terminal helix-turn-helix" evidence="2">
    <location>
        <begin position="330"/>
        <end position="377"/>
    </location>
</feature>
<sequence length="390" mass="40996">MDDLEALLAADLDTALPAYSGAVMARIQAELPDLVADPDVEAAARAGTESLLREFATVLRLGLTGGFVTPPQSLAYGRRVARAGLPLAQMLRSYRLGQATMFARAAELADRHGVADPGTAIVRIGALSFSFADSAMTDVTAEYERERDAHLRSAFARRDATIAALLAGTVTDVAAAEATLGHRLQTAHRAVVAWRPADADGEDLREVLRDALGQAGVPRPLLFGDGPAVTAWLHPGRPVDWEGLTRTVAVAGAQLAAGEEADGVAGFVRSRQQAELARSVAGRGAVRRPLTHYADVALAARLTRDPAAARAFAVDELGGLSAPTPAMAQLRTTVGVYLAAGHDRTRTASLLGIHRNTVARRLARAGDLLGHDLTTRAREVEAALVVVDAL</sequence>
<evidence type="ECO:0000313" key="5">
    <source>
        <dbReference type="EMBL" id="XAY05628.1"/>
    </source>
</evidence>
<dbReference type="Pfam" id="PF17853">
    <property type="entry name" value="GGDEF_2"/>
    <property type="match status" value="1"/>
</dbReference>
<evidence type="ECO:0000256" key="1">
    <source>
        <dbReference type="ARBA" id="ARBA00006754"/>
    </source>
</evidence>
<dbReference type="InterPro" id="IPR025751">
    <property type="entry name" value="RsbRD_N_dom"/>
</dbReference>
<dbReference type="InterPro" id="IPR042070">
    <property type="entry name" value="PucR_C-HTH_sf"/>
</dbReference>
<gene>
    <name evidence="5" type="ORF">DSM112329_02486</name>
</gene>
<dbReference type="PANTHER" id="PTHR33744:SF1">
    <property type="entry name" value="DNA-BINDING TRANSCRIPTIONAL ACTIVATOR ADER"/>
    <property type="match status" value="1"/>
</dbReference>
<dbReference type="EMBL" id="CP114014">
    <property type="protein sequence ID" value="XAY05628.1"/>
    <property type="molecule type" value="Genomic_DNA"/>
</dbReference>